<keyword evidence="1 2" id="KW-1015">Disulfide bond</keyword>
<name>A0AAE1PNM8_9EUCA</name>
<evidence type="ECO:0000259" key="3">
    <source>
        <dbReference type="PROSITE" id="PS50923"/>
    </source>
</evidence>
<keyword evidence="5" id="KW-1185">Reference proteome</keyword>
<dbReference type="Pfam" id="PF00084">
    <property type="entry name" value="Sushi"/>
    <property type="match status" value="1"/>
</dbReference>
<dbReference type="SMART" id="SM00032">
    <property type="entry name" value="CCP"/>
    <property type="match status" value="3"/>
</dbReference>
<sequence length="477" mass="52413">MPCVSVEVCNDTKLLSSVSPFINVTLGPDHRYLNGTLHLTCPHGMTSTPGNLTRQNLTCTQLGDDDYDYQPSPEPCNVCDEPPFIDPNTTTSNYTNNLTYFVGDILELTCLPGHVVNLQSDNQTSINCTLTGWTHPLLCYQGCPSPPPSVGTNMTRPNITSNEIGTQLLYNCSQGTHHVESWPVAAESVLVECLDNGTWGHVFTNMDCDILCFDEPPSPPTTLPPLAIPPHSDWDNVTRTVHTLITLTCPNDSVLSDLNVSVVVVSCEETGNWSALNTSLLCRRVCWSDPPSVLPPTNTSWDETVRVVGTEVKYWCPTDHFFPDLTSAITMTCDDTSLNWTLTNASSINMALDTPPFPEGSVYDGTPPPYWKGDILNYTCPQPLLPSSGTNHTSVLFNGTDWVMDDPEFQCFNVCSRSPPRSRGGWRVYNGRDIVGDIAFYHCSHGFPDGSTIVNSTCEESGNWTLTDIPLCQSKSR</sequence>
<keyword evidence="2" id="KW-0768">Sushi</keyword>
<dbReference type="EMBL" id="JAWZYT010001456">
    <property type="protein sequence ID" value="KAK4311970.1"/>
    <property type="molecule type" value="Genomic_DNA"/>
</dbReference>
<comment type="caution">
    <text evidence="4">The sequence shown here is derived from an EMBL/GenBank/DDBJ whole genome shotgun (WGS) entry which is preliminary data.</text>
</comment>
<evidence type="ECO:0000256" key="2">
    <source>
        <dbReference type="PROSITE-ProRule" id="PRU00302"/>
    </source>
</evidence>
<protein>
    <recommendedName>
        <fullName evidence="3">Sushi domain-containing protein</fullName>
    </recommendedName>
</protein>
<feature type="disulfide bond" evidence="2">
    <location>
        <begin position="415"/>
        <end position="458"/>
    </location>
</feature>
<dbReference type="InterPro" id="IPR035976">
    <property type="entry name" value="Sushi/SCR/CCP_sf"/>
</dbReference>
<evidence type="ECO:0000313" key="5">
    <source>
        <dbReference type="Proteomes" id="UP001292094"/>
    </source>
</evidence>
<proteinExistence type="predicted"/>
<dbReference type="Gene3D" id="2.10.70.10">
    <property type="entry name" value="Complement Module, domain 1"/>
    <property type="match status" value="1"/>
</dbReference>
<evidence type="ECO:0000313" key="4">
    <source>
        <dbReference type="EMBL" id="KAK4311970.1"/>
    </source>
</evidence>
<feature type="domain" description="Sushi" evidence="3">
    <location>
        <begin position="141"/>
        <end position="210"/>
    </location>
</feature>
<dbReference type="Proteomes" id="UP001292094">
    <property type="component" value="Unassembled WGS sequence"/>
</dbReference>
<accession>A0AAE1PNM8</accession>
<evidence type="ECO:0000256" key="1">
    <source>
        <dbReference type="ARBA" id="ARBA00023157"/>
    </source>
</evidence>
<reference evidence="4" key="1">
    <citation type="submission" date="2023-11" db="EMBL/GenBank/DDBJ databases">
        <title>Genome assemblies of two species of porcelain crab, Petrolisthes cinctipes and Petrolisthes manimaculis (Anomura: Porcellanidae).</title>
        <authorList>
            <person name="Angst P."/>
        </authorList>
    </citation>
    <scope>NUCLEOTIDE SEQUENCE</scope>
    <source>
        <strain evidence="4">PB745_02</strain>
        <tissue evidence="4">Gill</tissue>
    </source>
</reference>
<organism evidence="4 5">
    <name type="scientific">Petrolisthes manimaculis</name>
    <dbReference type="NCBI Taxonomy" id="1843537"/>
    <lineage>
        <taxon>Eukaryota</taxon>
        <taxon>Metazoa</taxon>
        <taxon>Ecdysozoa</taxon>
        <taxon>Arthropoda</taxon>
        <taxon>Crustacea</taxon>
        <taxon>Multicrustacea</taxon>
        <taxon>Malacostraca</taxon>
        <taxon>Eumalacostraca</taxon>
        <taxon>Eucarida</taxon>
        <taxon>Decapoda</taxon>
        <taxon>Pleocyemata</taxon>
        <taxon>Anomura</taxon>
        <taxon>Galatheoidea</taxon>
        <taxon>Porcellanidae</taxon>
        <taxon>Petrolisthes</taxon>
    </lineage>
</organism>
<gene>
    <name evidence="4" type="ORF">Pmani_016561</name>
</gene>
<dbReference type="PROSITE" id="PS50923">
    <property type="entry name" value="SUSHI"/>
    <property type="match status" value="2"/>
</dbReference>
<comment type="caution">
    <text evidence="2">Lacks conserved residue(s) required for the propagation of feature annotation.</text>
</comment>
<dbReference type="SUPFAM" id="SSF57535">
    <property type="entry name" value="Complement control module/SCR domain"/>
    <property type="match status" value="3"/>
</dbReference>
<dbReference type="AlphaFoldDB" id="A0AAE1PNM8"/>
<dbReference type="InterPro" id="IPR000436">
    <property type="entry name" value="Sushi_SCR_CCP_dom"/>
</dbReference>
<feature type="domain" description="Sushi" evidence="3">
    <location>
        <begin position="413"/>
        <end position="474"/>
    </location>
</feature>